<accession>A0A0G4GUN0</accession>
<sequence length="98" mass="10484">MIRSFAAAGVLSSVALSVPLPEFDMEKLKGFGDLGKGMDLTGLDSFGLEKGLPDLDFGGFDKLNLFDKKDKKKGPCDFTVPIPKDVSCPAPPPALHFK</sequence>
<organism evidence="1">
    <name type="scientific">Chromera velia CCMP2878</name>
    <dbReference type="NCBI Taxonomy" id="1169474"/>
    <lineage>
        <taxon>Eukaryota</taxon>
        <taxon>Sar</taxon>
        <taxon>Alveolata</taxon>
        <taxon>Colpodellida</taxon>
        <taxon>Chromeraceae</taxon>
        <taxon>Chromera</taxon>
    </lineage>
</organism>
<dbReference type="AlphaFoldDB" id="A0A0G4GUN0"/>
<evidence type="ECO:0000313" key="1">
    <source>
        <dbReference type="EMBL" id="CEM34485.1"/>
    </source>
</evidence>
<protein>
    <submittedName>
        <fullName evidence="1">Uncharacterized protein</fullName>
    </submittedName>
</protein>
<proteinExistence type="predicted"/>
<dbReference type="EMBL" id="CDMZ01001564">
    <property type="protein sequence ID" value="CEM34485.1"/>
    <property type="molecule type" value="Genomic_DNA"/>
</dbReference>
<gene>
    <name evidence="1" type="ORF">Cvel_23432</name>
</gene>
<dbReference type="VEuPathDB" id="CryptoDB:Cvel_23432"/>
<name>A0A0G4GUN0_9ALVE</name>
<reference evidence="1" key="1">
    <citation type="submission" date="2014-11" db="EMBL/GenBank/DDBJ databases">
        <authorList>
            <person name="Otto D Thomas"/>
            <person name="Naeem Raeece"/>
        </authorList>
    </citation>
    <scope>NUCLEOTIDE SEQUENCE</scope>
</reference>